<dbReference type="EMBL" id="FOOI01000024">
    <property type="protein sequence ID" value="SFH61886.1"/>
    <property type="molecule type" value="Genomic_DNA"/>
</dbReference>
<feature type="transmembrane region" description="Helical" evidence="1">
    <location>
        <begin position="45"/>
        <end position="67"/>
    </location>
</feature>
<keyword evidence="5" id="KW-1185">Reference proteome</keyword>
<dbReference type="Proteomes" id="UP000533017">
    <property type="component" value="Unassembled WGS sequence"/>
</dbReference>
<organism evidence="3 4">
    <name type="scientific">Actinopolymorpha cephalotaxi</name>
    <dbReference type="NCBI Taxonomy" id="504797"/>
    <lineage>
        <taxon>Bacteria</taxon>
        <taxon>Bacillati</taxon>
        <taxon>Actinomycetota</taxon>
        <taxon>Actinomycetes</taxon>
        <taxon>Propionibacteriales</taxon>
        <taxon>Actinopolymorphaceae</taxon>
        <taxon>Actinopolymorpha</taxon>
    </lineage>
</organism>
<evidence type="ECO:0000313" key="5">
    <source>
        <dbReference type="Proteomes" id="UP000533017"/>
    </source>
</evidence>
<dbReference type="AlphaFoldDB" id="A0A1I3BIF6"/>
<dbReference type="EMBL" id="JACBZA010000001">
    <property type="protein sequence ID" value="NYH86398.1"/>
    <property type="molecule type" value="Genomic_DNA"/>
</dbReference>
<proteinExistence type="predicted"/>
<reference evidence="3 4" key="1">
    <citation type="submission" date="2016-10" db="EMBL/GenBank/DDBJ databases">
        <authorList>
            <person name="de Groot N.N."/>
        </authorList>
    </citation>
    <scope>NUCLEOTIDE SEQUENCE [LARGE SCALE GENOMIC DNA]</scope>
    <source>
        <strain evidence="3 4">CPCC 202808</strain>
    </source>
</reference>
<dbReference type="OrthoDB" id="4936454at2"/>
<reference evidence="2 5" key="2">
    <citation type="submission" date="2020-07" db="EMBL/GenBank/DDBJ databases">
        <title>Sequencing the genomes of 1000 actinobacteria strains.</title>
        <authorList>
            <person name="Klenk H.-P."/>
        </authorList>
    </citation>
    <scope>NUCLEOTIDE SEQUENCE [LARGE SCALE GENOMIC DNA]</scope>
    <source>
        <strain evidence="2 5">DSM 45117</strain>
    </source>
</reference>
<dbReference type="RefSeq" id="WP_092889891.1">
    <property type="nucleotide sequence ID" value="NZ_FOOI01000024.1"/>
</dbReference>
<dbReference type="Proteomes" id="UP000199052">
    <property type="component" value="Unassembled WGS sequence"/>
</dbReference>
<evidence type="ECO:0000313" key="2">
    <source>
        <dbReference type="EMBL" id="NYH86398.1"/>
    </source>
</evidence>
<evidence type="ECO:0000256" key="1">
    <source>
        <dbReference type="SAM" id="Phobius"/>
    </source>
</evidence>
<gene>
    <name evidence="2" type="ORF">FHR37_005249</name>
    <name evidence="3" type="ORF">SAMN05421678_12448</name>
</gene>
<keyword evidence="1" id="KW-0812">Transmembrane</keyword>
<evidence type="ECO:0000313" key="4">
    <source>
        <dbReference type="Proteomes" id="UP000199052"/>
    </source>
</evidence>
<keyword evidence="1" id="KW-1133">Transmembrane helix</keyword>
<keyword evidence="1" id="KW-0472">Membrane</keyword>
<name>A0A1I3BIF6_9ACTN</name>
<evidence type="ECO:0000313" key="3">
    <source>
        <dbReference type="EMBL" id="SFH61886.1"/>
    </source>
</evidence>
<sequence>MTDDDFHLPPPRTMPRERRDALRAALVAEVSGTGRPWWRRTWKGAAVGGSAFAMVLAGGVATAYVAFKPPSDTSSVMCYSAPKVDASRVDVTRVAVARKMPAGSSASASGTVAIHDPVAACGQAWRNGLVSAGTRGSTAVTPGRSARVPLLVACTLDKGVAGVFPGPPSTCERLGLPSATR</sequence>
<protein>
    <submittedName>
        <fullName evidence="3">Uncharacterized protein</fullName>
    </submittedName>
</protein>
<dbReference type="STRING" id="504797.SAMN05421678_12448"/>
<accession>A0A1I3BIF6</accession>